<dbReference type="Gene3D" id="3.40.50.300">
    <property type="entry name" value="P-loop containing nucleotide triphosphate hydrolases"/>
    <property type="match status" value="1"/>
</dbReference>
<gene>
    <name evidence="2" type="ORF">AXG55_05985</name>
</gene>
<dbReference type="GO" id="GO:0000731">
    <property type="term" value="P:DNA synthesis involved in DNA repair"/>
    <property type="evidence" value="ECO:0007669"/>
    <property type="project" value="TreeGrafter"/>
</dbReference>
<name>A0A1L4CZV7_9BACT</name>
<dbReference type="SUPFAM" id="SSF52540">
    <property type="entry name" value="P-loop containing nucleoside triphosphate hydrolases"/>
    <property type="match status" value="1"/>
</dbReference>
<dbReference type="Pfam" id="PF13304">
    <property type="entry name" value="AAA_21"/>
    <property type="match status" value="1"/>
</dbReference>
<proteinExistence type="predicted"/>
<dbReference type="PANTHER" id="PTHR32182">
    <property type="entry name" value="DNA REPLICATION AND REPAIR PROTEIN RECF"/>
    <property type="match status" value="1"/>
</dbReference>
<dbReference type="InterPro" id="IPR014555">
    <property type="entry name" value="RecF-like"/>
</dbReference>
<evidence type="ECO:0000313" key="2">
    <source>
        <dbReference type="EMBL" id="APJ03478.1"/>
    </source>
</evidence>
<protein>
    <submittedName>
        <fullName evidence="2">Recombinase RecF</fullName>
    </submittedName>
</protein>
<dbReference type="GO" id="GO:0016887">
    <property type="term" value="F:ATP hydrolysis activity"/>
    <property type="evidence" value="ECO:0007669"/>
    <property type="project" value="InterPro"/>
</dbReference>
<dbReference type="EMBL" id="CP017834">
    <property type="protein sequence ID" value="APJ03478.1"/>
    <property type="molecule type" value="Genomic_DNA"/>
</dbReference>
<dbReference type="Proteomes" id="UP000184731">
    <property type="component" value="Chromosome"/>
</dbReference>
<evidence type="ECO:0000313" key="3">
    <source>
        <dbReference type="Proteomes" id="UP000184731"/>
    </source>
</evidence>
<organism evidence="2 3">
    <name type="scientific">Silvanigrella aquatica</name>
    <dbReference type="NCBI Taxonomy" id="1915309"/>
    <lineage>
        <taxon>Bacteria</taxon>
        <taxon>Pseudomonadati</taxon>
        <taxon>Bdellovibrionota</taxon>
        <taxon>Oligoflexia</taxon>
        <taxon>Silvanigrellales</taxon>
        <taxon>Silvanigrellaceae</taxon>
        <taxon>Silvanigrella</taxon>
    </lineage>
</organism>
<feature type="domain" description="ATPase AAA-type core" evidence="1">
    <location>
        <begin position="28"/>
        <end position="320"/>
    </location>
</feature>
<dbReference type="PANTHER" id="PTHR32182:SF22">
    <property type="entry name" value="ATP-DEPENDENT ENDONUCLEASE, OLD FAMILY-RELATED"/>
    <property type="match status" value="1"/>
</dbReference>
<sequence length="372" mass="42424">MGKPIIKSLTIRGFKSIQAMENFQLNQLNILIGANGAGKSNFISYFKMLTELVENRLQLWTRVQGEADRLLYFGIKTTKQIESSICFVDIHENHYDFTITPTLDGQFIFEKEILYFDGSYHGVTKPNLGSGHKESKLAEEAKSGKSKKIAKFTLGAISNWKVYHFHDTSDSALVKRVGSLQDKEYLRSDASNLAAFLYHLKLNNNVTYEKICKTVRLAIPFFDDFVLNPQKLPNDEEQIKLLWKQKNSDYPLWPSQLSDGSIRFICLVTALLQPDPPSTIIIDEPELGLHPYAITLLGALIRSAAKRMQVIVSTQSVPLLNEFHLEDLVIVERENETSVFKRLNKMDFSNWLENYSIGELWEKNILGGRPSK</sequence>
<dbReference type="STRING" id="1915309.AXG55_05985"/>
<dbReference type="CDD" id="cd00267">
    <property type="entry name" value="ABC_ATPase"/>
    <property type="match status" value="1"/>
</dbReference>
<dbReference type="KEGG" id="saqi:AXG55_05985"/>
<dbReference type="OrthoDB" id="104167at2"/>
<dbReference type="GO" id="GO:0006302">
    <property type="term" value="P:double-strand break repair"/>
    <property type="evidence" value="ECO:0007669"/>
    <property type="project" value="TreeGrafter"/>
</dbReference>
<dbReference type="RefSeq" id="WP_148697213.1">
    <property type="nucleotide sequence ID" value="NZ_CP017834.1"/>
</dbReference>
<dbReference type="AlphaFoldDB" id="A0A1L4CZV7"/>
<dbReference type="GO" id="GO:0005524">
    <property type="term" value="F:ATP binding"/>
    <property type="evidence" value="ECO:0007669"/>
    <property type="project" value="InterPro"/>
</dbReference>
<accession>A0A1L4CZV7</accession>
<dbReference type="PIRSF" id="PIRSF029347">
    <property type="entry name" value="RecF"/>
    <property type="match status" value="1"/>
</dbReference>
<evidence type="ECO:0000259" key="1">
    <source>
        <dbReference type="Pfam" id="PF13304"/>
    </source>
</evidence>
<reference evidence="2 3" key="1">
    <citation type="submission" date="2016-10" db="EMBL/GenBank/DDBJ databases">
        <title>Silvanigrella aquatica sp. nov., isolated from a freshwater lake located in the Black Forest, Germany, description of Silvanigrellaceae fam. nov., Silvanigrellales ord. nov., reclassification of the order Bdellovibrionales in the class Oligoflexia, reclassification of the families Bacteriovoracaceae and Halobacteriovoraceae in the new order Bacteriovoracales ord. nov., and reclassification of the family Pseudobacteriovoracaceae in the order Oligoflexiales.</title>
        <authorList>
            <person name="Hahn M.W."/>
            <person name="Schmidt J."/>
            <person name="Koll U."/>
            <person name="Rohde M."/>
            <person name="Verbag S."/>
            <person name="Pitt A."/>
            <person name="Nakai R."/>
            <person name="Naganuma T."/>
            <person name="Lang E."/>
        </authorList>
    </citation>
    <scope>NUCLEOTIDE SEQUENCE [LARGE SCALE GENOMIC DNA]</scope>
    <source>
        <strain evidence="2 3">MWH-Nonnen-W8red</strain>
    </source>
</reference>
<dbReference type="InterPro" id="IPR003959">
    <property type="entry name" value="ATPase_AAA_core"/>
</dbReference>
<keyword evidence="3" id="KW-1185">Reference proteome</keyword>
<dbReference type="InterPro" id="IPR027417">
    <property type="entry name" value="P-loop_NTPase"/>
</dbReference>